<dbReference type="InterPro" id="IPR016047">
    <property type="entry name" value="M23ase_b-sheet_dom"/>
</dbReference>
<dbReference type="PANTHER" id="PTHR21666">
    <property type="entry name" value="PEPTIDASE-RELATED"/>
    <property type="match status" value="1"/>
</dbReference>
<evidence type="ECO:0000256" key="2">
    <source>
        <dbReference type="SAM" id="Coils"/>
    </source>
</evidence>
<organism evidence="5 6">
    <name type="scientific">Chitinophaga eiseniae</name>
    <dbReference type="NCBI Taxonomy" id="634771"/>
    <lineage>
        <taxon>Bacteria</taxon>
        <taxon>Pseudomonadati</taxon>
        <taxon>Bacteroidota</taxon>
        <taxon>Chitinophagia</taxon>
        <taxon>Chitinophagales</taxon>
        <taxon>Chitinophagaceae</taxon>
        <taxon>Chitinophaga</taxon>
    </lineage>
</organism>
<accession>A0A1T4S125</accession>
<dbReference type="InterPro" id="IPR011055">
    <property type="entry name" value="Dup_hybrid_motif"/>
</dbReference>
<dbReference type="InterPro" id="IPR050570">
    <property type="entry name" value="Cell_wall_metabolism_enzyme"/>
</dbReference>
<feature type="coiled-coil region" evidence="2">
    <location>
        <begin position="28"/>
        <end position="111"/>
    </location>
</feature>
<proteinExistence type="predicted"/>
<keyword evidence="1" id="KW-0732">Signal</keyword>
<evidence type="ECO:0000256" key="1">
    <source>
        <dbReference type="ARBA" id="ARBA00022729"/>
    </source>
</evidence>
<reference evidence="6" key="1">
    <citation type="submission" date="2017-02" db="EMBL/GenBank/DDBJ databases">
        <authorList>
            <person name="Varghese N."/>
            <person name="Submissions S."/>
        </authorList>
    </citation>
    <scope>NUCLEOTIDE SEQUENCE [LARGE SCALE GENOMIC DNA]</scope>
    <source>
        <strain evidence="6">DSM 22224</strain>
    </source>
</reference>
<dbReference type="SUPFAM" id="SSF51261">
    <property type="entry name" value="Duplicated hybrid motif"/>
    <property type="match status" value="1"/>
</dbReference>
<dbReference type="AlphaFoldDB" id="A0A1T4S125"/>
<protein>
    <submittedName>
        <fullName evidence="5">Septal ring factor EnvC, activator of murein hydrolases AmiA and AmiB</fullName>
    </submittedName>
</protein>
<dbReference type="RefSeq" id="WP_078670109.1">
    <property type="nucleotide sequence ID" value="NZ_FUWZ01000002.1"/>
</dbReference>
<dbReference type="Gene3D" id="2.70.70.10">
    <property type="entry name" value="Glucose Permease (Domain IIA)"/>
    <property type="match status" value="1"/>
</dbReference>
<dbReference type="Proteomes" id="UP000190367">
    <property type="component" value="Unassembled WGS sequence"/>
</dbReference>
<dbReference type="Gene3D" id="6.10.250.3150">
    <property type="match status" value="1"/>
</dbReference>
<gene>
    <name evidence="5" type="ORF">SAMN04488128_1021665</name>
</gene>
<feature type="domain" description="M23ase beta-sheet core" evidence="4">
    <location>
        <begin position="359"/>
        <end position="452"/>
    </location>
</feature>
<dbReference type="EMBL" id="FUWZ01000002">
    <property type="protein sequence ID" value="SKA21954.1"/>
    <property type="molecule type" value="Genomic_DNA"/>
</dbReference>
<dbReference type="OrthoDB" id="9815884at2"/>
<feature type="region of interest" description="Disordered" evidence="3">
    <location>
        <begin position="264"/>
        <end position="312"/>
    </location>
</feature>
<evidence type="ECO:0000256" key="3">
    <source>
        <dbReference type="SAM" id="MobiDB-lite"/>
    </source>
</evidence>
<dbReference type="STRING" id="634771.SAMN04488128_1021665"/>
<evidence type="ECO:0000313" key="5">
    <source>
        <dbReference type="EMBL" id="SKA21954.1"/>
    </source>
</evidence>
<dbReference type="CDD" id="cd12797">
    <property type="entry name" value="M23_peptidase"/>
    <property type="match status" value="1"/>
</dbReference>
<dbReference type="GO" id="GO:0004222">
    <property type="term" value="F:metalloendopeptidase activity"/>
    <property type="evidence" value="ECO:0007669"/>
    <property type="project" value="TreeGrafter"/>
</dbReference>
<dbReference type="Pfam" id="PF01551">
    <property type="entry name" value="Peptidase_M23"/>
    <property type="match status" value="1"/>
</dbReference>
<dbReference type="PANTHER" id="PTHR21666:SF289">
    <property type="entry name" value="L-ALA--D-GLU ENDOPEPTIDASE"/>
    <property type="match status" value="1"/>
</dbReference>
<keyword evidence="6" id="KW-1185">Reference proteome</keyword>
<name>A0A1T4S125_9BACT</name>
<evidence type="ECO:0000259" key="4">
    <source>
        <dbReference type="Pfam" id="PF01551"/>
    </source>
</evidence>
<keyword evidence="5" id="KW-0378">Hydrolase</keyword>
<sequence>MKKLIPILIACWLLPAVLYAQRGKKTSRAALESRKRELLKEIQEATRSLQNTRKSTKQNLGLQRELQQKIDNRNAQIKNINIEISQLDGAISSTNDNVQTLEKEVDSLRARYAQLVVYAYKTKREYDVLNFLFSATSFNDALRRYQYLRQYRENRRKQAESLLSTKVLLAQKLENLEQERTRKAGALYTEQKQRGVLMADKKETDQTIVQLQQQEKQLQQNIRKSRAEARQVDRAIQDAIRREIAAARKRELAAAAARKRAAAAKAAKRKAEQEAARRRAIAAAKKAGRKPPPPPKQADDREEEAAAPAPKEDVLAATPEALSLSRDFEANRGRLPWPVDAGRITGRFGTSTVGKVEVEHNGIVIATAKGAAVKAIFDGVVIMVFSVPGAGYMVTLRHGRYFTNYVRLVDVRVKKGMSVKRGHVLGAAAASALAGNGEIELQIYRNMVQQNPERWIRSR</sequence>
<evidence type="ECO:0000313" key="6">
    <source>
        <dbReference type="Proteomes" id="UP000190367"/>
    </source>
</evidence>
<keyword evidence="2" id="KW-0175">Coiled coil</keyword>